<accession>A0ABY4DEL9</accession>
<sequence>MNLEFSDGITSLLGPNGCGKSNIVDAIKWVLGEQSTKTLRAGRMEDVIFNGTDTRKPLQVAEVSLVISNEERHLGIEEAEVEIKRRIFRNGESEYYLNRNRVLLKNIRELFYDTGVGKSAYSILEQGKIDQILSSKPEDRRYIFEEAAGISRFKVQSIEAERKLAKTDENILQVETILKEVKRNYETKKNQAAKAISYRNLKKEQFSLEVDVQLSTLKSYLLLRESKIEQKERHERDYEAQKGSLSNCDQEIEQMQDQLRTLGSERITMQTELQRLDEAIKGKADKLDLLTQRFRDFLQQKDQAASRSQVILEHIERDTSEIDQKLDEMADIDASVVQLEEEMARNQKALDASRAMLLGHNEEIAGLEAKNLRLDETLEELSLRIKELTDIIVIQLEEKLKQSGYNLQKKQAARADLVEGIEHVKKTLEEQMQFLKQLTHTALSSQDLVERQIQFHQSLGIALGRIQTLFQTYEAMQPSFLDELISPEGTISEKHRLDDRMLSIRKQVQSNRERIAYLREENVRLSQEIERYQDSIGDQKVAMNQLLSQKSAAKEWVSKLQRSVTEQEYQYKDALKLAETAQERIYETQEDIRSVEGEVKESKSRIASLNADLKELILVIEEQSNQIRAKQNQKNERYEELQNLRSEKEKLELQIDQLASNVASLYTNFFDNYGKSLKEFEGRMSEETADIPVLKARLDEVRKSIDGMGYINQMAEEEFGEVKEQYDFLTKQLDDLNKAKADLDSVVLQIKSRSEELFLASYKQISQNFQEMFRRLFGGGRAELTLVDPQNVLESGIDILAQPPGKKLTHLALLSGGERSMTAVALLFATYLVKPSPFCILDEIDAALDDRNIGYFLSVLEEFARKSQFIIITHNKHTVMGSQTLLGVTQMEAGVSTMVSYRIGNFKGEQVILNEQQQAVSFDEEGQSLGGS</sequence>
<evidence type="ECO:0000313" key="10">
    <source>
        <dbReference type="Proteomes" id="UP000829708"/>
    </source>
</evidence>
<feature type="coiled-coil region" evidence="7">
    <location>
        <begin position="164"/>
        <end position="191"/>
    </location>
</feature>
<evidence type="ECO:0000256" key="7">
    <source>
        <dbReference type="HAMAP-Rule" id="MF_01894"/>
    </source>
</evidence>
<feature type="coiled-coil region" evidence="7">
    <location>
        <begin position="322"/>
        <end position="438"/>
    </location>
</feature>
<dbReference type="PIRSF" id="PIRSF005719">
    <property type="entry name" value="SMC"/>
    <property type="match status" value="1"/>
</dbReference>
<proteinExistence type="inferred from homology"/>
<feature type="coiled-coil region" evidence="7">
    <location>
        <begin position="712"/>
        <end position="746"/>
    </location>
</feature>
<dbReference type="EMBL" id="CP094929">
    <property type="protein sequence ID" value="UOM52556.1"/>
    <property type="molecule type" value="Genomic_DNA"/>
</dbReference>
<keyword evidence="4 7" id="KW-0175">Coiled coil</keyword>
<dbReference type="Proteomes" id="UP000829708">
    <property type="component" value="Chromosome"/>
</dbReference>
<keyword evidence="1 7" id="KW-0963">Cytoplasm</keyword>
<dbReference type="PANTHER" id="PTHR42963:SF1">
    <property type="entry name" value="DUF4476 DOMAIN-CONTAINING PROTEIN"/>
    <property type="match status" value="1"/>
</dbReference>
<evidence type="ECO:0000313" key="9">
    <source>
        <dbReference type="EMBL" id="UOM52556.1"/>
    </source>
</evidence>
<evidence type="ECO:0000256" key="4">
    <source>
        <dbReference type="ARBA" id="ARBA00023054"/>
    </source>
</evidence>
<dbReference type="Gene3D" id="3.40.50.300">
    <property type="entry name" value="P-loop containing nucleotide triphosphate hydrolases"/>
    <property type="match status" value="2"/>
</dbReference>
<keyword evidence="3 7" id="KW-0067">ATP-binding</keyword>
<keyword evidence="6 7" id="KW-0238">DNA-binding</keyword>
<dbReference type="InterPro" id="IPR011890">
    <property type="entry name" value="SMC_prok"/>
</dbReference>
<evidence type="ECO:0000256" key="2">
    <source>
        <dbReference type="ARBA" id="ARBA00022741"/>
    </source>
</evidence>
<comment type="subunit">
    <text evidence="7">Homodimer.</text>
</comment>
<evidence type="ECO:0000259" key="8">
    <source>
        <dbReference type="Pfam" id="PF02463"/>
    </source>
</evidence>
<protein>
    <recommendedName>
        <fullName evidence="7">Chromosome partition protein Smc</fullName>
    </recommendedName>
</protein>
<keyword evidence="10" id="KW-1185">Reference proteome</keyword>
<dbReference type="SUPFAM" id="SSF52540">
    <property type="entry name" value="P-loop containing nucleoside triphosphate hydrolases"/>
    <property type="match status" value="2"/>
</dbReference>
<dbReference type="HAMAP" id="MF_01894">
    <property type="entry name" value="Smc_prok"/>
    <property type="match status" value="1"/>
</dbReference>
<feature type="binding site" evidence="7">
    <location>
        <begin position="15"/>
        <end position="22"/>
    </location>
    <ligand>
        <name>ATP</name>
        <dbReference type="ChEBI" id="CHEBI:30616"/>
    </ligand>
</feature>
<evidence type="ECO:0000256" key="5">
    <source>
        <dbReference type="ARBA" id="ARBA00023067"/>
    </source>
</evidence>
<dbReference type="Pfam" id="PF02463">
    <property type="entry name" value="SMC_N"/>
    <property type="match status" value="1"/>
</dbReference>
<evidence type="ECO:0000256" key="1">
    <source>
        <dbReference type="ARBA" id="ARBA00022490"/>
    </source>
</evidence>
<keyword evidence="2 7" id="KW-0547">Nucleotide-binding</keyword>
<dbReference type="RefSeq" id="WP_244774972.1">
    <property type="nucleotide sequence ID" value="NZ_CP094929.1"/>
</dbReference>
<dbReference type="InterPro" id="IPR024704">
    <property type="entry name" value="SMC"/>
</dbReference>
<dbReference type="PANTHER" id="PTHR42963">
    <property type="entry name" value="CHROMOSOME PARTITION PROTEIN MUKB"/>
    <property type="match status" value="1"/>
</dbReference>
<comment type="subcellular location">
    <subcellularLocation>
        <location evidence="7">Cytoplasm</location>
    </subcellularLocation>
</comment>
<dbReference type="InterPro" id="IPR050308">
    <property type="entry name" value="MukB/SMC"/>
</dbReference>
<name>A0ABY4DEL9_9SPIR</name>
<feature type="domain" description="RecF/RecN/SMC N-terminal" evidence="8">
    <location>
        <begin position="2"/>
        <end position="896"/>
    </location>
</feature>
<feature type="coiled-coil region" evidence="7">
    <location>
        <begin position="238"/>
        <end position="293"/>
    </location>
</feature>
<keyword evidence="5" id="KW-0226">DNA condensation</keyword>
<evidence type="ECO:0000256" key="6">
    <source>
        <dbReference type="ARBA" id="ARBA00023125"/>
    </source>
</evidence>
<reference evidence="10" key="1">
    <citation type="journal article" date="2024" name="J Bioinform Genom">
        <title>Complete genome sequence of the type strain bacterium Sphaerochaeta associata GLS2t (VKM B-2742)t.</title>
        <authorList>
            <person name="Troshina O.Y."/>
            <person name="Tepeeva A.N."/>
            <person name="Arzamasceva V.O."/>
            <person name="Whitman W.B."/>
            <person name="Varghese N."/>
            <person name="Shapiro N."/>
            <person name="Woyke T."/>
            <person name="Kripides N.C."/>
            <person name="Vasilenko O.V."/>
        </authorList>
    </citation>
    <scope>NUCLEOTIDE SEQUENCE [LARGE SCALE GENOMIC DNA]</scope>
    <source>
        <strain evidence="10">GLS2T</strain>
    </source>
</reference>
<evidence type="ECO:0000256" key="3">
    <source>
        <dbReference type="ARBA" id="ARBA00022840"/>
    </source>
</evidence>
<organism evidence="9 10">
    <name type="scientific">Sphaerochaeta associata</name>
    <dbReference type="NCBI Taxonomy" id="1129264"/>
    <lineage>
        <taxon>Bacteria</taxon>
        <taxon>Pseudomonadati</taxon>
        <taxon>Spirochaetota</taxon>
        <taxon>Spirochaetia</taxon>
        <taxon>Spirochaetales</taxon>
        <taxon>Sphaerochaetaceae</taxon>
        <taxon>Sphaerochaeta</taxon>
    </lineage>
</organism>
<dbReference type="InterPro" id="IPR003395">
    <property type="entry name" value="RecF/RecN/SMC_N"/>
</dbReference>
<dbReference type="InterPro" id="IPR027417">
    <property type="entry name" value="P-loop_NTPase"/>
</dbReference>
<comment type="function">
    <text evidence="7">Required for chromosome condensation and partitioning.</text>
</comment>
<feature type="coiled-coil region" evidence="7">
    <location>
        <begin position="578"/>
        <end position="668"/>
    </location>
</feature>
<gene>
    <name evidence="7" type="primary">smc</name>
    <name evidence="9" type="ORF">MUG09_07275</name>
</gene>
<comment type="similarity">
    <text evidence="7">Belongs to the SMC family.</text>
</comment>
<comment type="domain">
    <text evidence="7">Contains large globular domains required for ATP hydrolysis at each terminus and a third globular domain forming a flexible hinge near the middle of the molecule. These domains are separated by coiled-coil structures.</text>
</comment>